<dbReference type="Gene3D" id="1.10.10.10">
    <property type="entry name" value="Winged helix-like DNA-binding domain superfamily/Winged helix DNA-binding domain"/>
    <property type="match status" value="1"/>
</dbReference>
<dbReference type="AlphaFoldDB" id="A0A4R4K1G6"/>
<dbReference type="PRINTS" id="PR00038">
    <property type="entry name" value="HTHLUXR"/>
</dbReference>
<evidence type="ECO:0000256" key="1">
    <source>
        <dbReference type="ARBA" id="ARBA00023015"/>
    </source>
</evidence>
<feature type="transmembrane region" description="Helical" evidence="4">
    <location>
        <begin position="41"/>
        <end position="59"/>
    </location>
</feature>
<evidence type="ECO:0000259" key="5">
    <source>
        <dbReference type="PROSITE" id="PS50043"/>
    </source>
</evidence>
<dbReference type="Proteomes" id="UP000295706">
    <property type="component" value="Unassembled WGS sequence"/>
</dbReference>
<dbReference type="GO" id="GO:0006355">
    <property type="term" value="P:regulation of DNA-templated transcription"/>
    <property type="evidence" value="ECO:0007669"/>
    <property type="project" value="InterPro"/>
</dbReference>
<evidence type="ECO:0000313" key="6">
    <source>
        <dbReference type="EMBL" id="TDB61137.1"/>
    </source>
</evidence>
<dbReference type="RefSeq" id="WP_132121015.1">
    <property type="nucleotide sequence ID" value="NZ_SMJU01000015.1"/>
</dbReference>
<dbReference type="InterPro" id="IPR036388">
    <property type="entry name" value="WH-like_DNA-bd_sf"/>
</dbReference>
<reference evidence="6 7" key="1">
    <citation type="submission" date="2019-02" db="EMBL/GenBank/DDBJ databases">
        <title>Arundinibacter roseus gen. nov., sp. nov., a new member of the family Cytophagaceae.</title>
        <authorList>
            <person name="Szuroczki S."/>
            <person name="Khayer B."/>
            <person name="Sproer C."/>
            <person name="Toumi M."/>
            <person name="Szabo A."/>
            <person name="Felfoldi T."/>
            <person name="Schumann P."/>
            <person name="Toth E."/>
        </authorList>
    </citation>
    <scope>NUCLEOTIDE SEQUENCE [LARGE SCALE GENOMIC DNA]</scope>
    <source>
        <strain evidence="6 7">DMA-k-7a</strain>
    </source>
</reference>
<evidence type="ECO:0000256" key="4">
    <source>
        <dbReference type="SAM" id="Phobius"/>
    </source>
</evidence>
<protein>
    <submittedName>
        <fullName evidence="6">Response regulator transcription factor</fullName>
    </submittedName>
</protein>
<dbReference type="InterPro" id="IPR000792">
    <property type="entry name" value="Tscrpt_reg_LuxR_C"/>
</dbReference>
<name>A0A4R4K1G6_9BACT</name>
<accession>A0A4R4K1G6</accession>
<feature type="transmembrane region" description="Helical" evidence="4">
    <location>
        <begin position="12"/>
        <end position="35"/>
    </location>
</feature>
<organism evidence="6 7">
    <name type="scientific">Arundinibacter roseus</name>
    <dbReference type="NCBI Taxonomy" id="2070510"/>
    <lineage>
        <taxon>Bacteria</taxon>
        <taxon>Pseudomonadati</taxon>
        <taxon>Bacteroidota</taxon>
        <taxon>Cytophagia</taxon>
        <taxon>Cytophagales</taxon>
        <taxon>Spirosomataceae</taxon>
        <taxon>Arundinibacter</taxon>
    </lineage>
</organism>
<feature type="domain" description="HTH luxR-type" evidence="5">
    <location>
        <begin position="82"/>
        <end position="147"/>
    </location>
</feature>
<keyword evidence="3" id="KW-0804">Transcription</keyword>
<dbReference type="OrthoDB" id="9807565at2"/>
<dbReference type="SMART" id="SM00421">
    <property type="entry name" value="HTH_LUXR"/>
    <property type="match status" value="1"/>
</dbReference>
<dbReference type="PROSITE" id="PS50043">
    <property type="entry name" value="HTH_LUXR_2"/>
    <property type="match status" value="1"/>
</dbReference>
<keyword evidence="4" id="KW-0472">Membrane</keyword>
<dbReference type="CDD" id="cd06170">
    <property type="entry name" value="LuxR_C_like"/>
    <property type="match status" value="1"/>
</dbReference>
<keyword evidence="4" id="KW-0812">Transmembrane</keyword>
<keyword evidence="4" id="KW-1133">Transmembrane helix</keyword>
<dbReference type="EMBL" id="SMJU01000015">
    <property type="protein sequence ID" value="TDB61137.1"/>
    <property type="molecule type" value="Genomic_DNA"/>
</dbReference>
<keyword evidence="1" id="KW-0805">Transcription regulation</keyword>
<dbReference type="SUPFAM" id="SSF46894">
    <property type="entry name" value="C-terminal effector domain of the bipartite response regulators"/>
    <property type="match status" value="1"/>
</dbReference>
<dbReference type="InterPro" id="IPR016032">
    <property type="entry name" value="Sig_transdc_resp-reg_C-effctor"/>
</dbReference>
<dbReference type="PROSITE" id="PS00622">
    <property type="entry name" value="HTH_LUXR_1"/>
    <property type="match status" value="1"/>
</dbReference>
<keyword evidence="7" id="KW-1185">Reference proteome</keyword>
<gene>
    <name evidence="6" type="ORF">EZE20_19925</name>
</gene>
<dbReference type="PANTHER" id="PTHR44688:SF16">
    <property type="entry name" value="DNA-BINDING TRANSCRIPTIONAL ACTIVATOR DEVR_DOSR"/>
    <property type="match status" value="1"/>
</dbReference>
<comment type="caution">
    <text evidence="6">The sequence shown here is derived from an EMBL/GenBank/DDBJ whole genome shotgun (WGS) entry which is preliminary data.</text>
</comment>
<dbReference type="GO" id="GO:0003677">
    <property type="term" value="F:DNA binding"/>
    <property type="evidence" value="ECO:0007669"/>
    <property type="project" value="UniProtKB-KW"/>
</dbReference>
<evidence type="ECO:0000256" key="3">
    <source>
        <dbReference type="ARBA" id="ARBA00023163"/>
    </source>
</evidence>
<dbReference type="Pfam" id="PF00196">
    <property type="entry name" value="GerE"/>
    <property type="match status" value="1"/>
</dbReference>
<evidence type="ECO:0000256" key="2">
    <source>
        <dbReference type="ARBA" id="ARBA00023125"/>
    </source>
</evidence>
<proteinExistence type="predicted"/>
<sequence>MTHFWATYKSTLLYAFLLSVLLFVLKWLEFRLLIIHHATELYMGVVALFFTALGIWLALKLTLPKQHSARTEATTTIPNFHETETTHSLSKRELEVLNLMAEGLSNQEIAARLFVSLNTIKTHSSRVFEKLDVKRRTQAIEKARRLRIIS</sequence>
<dbReference type="PANTHER" id="PTHR44688">
    <property type="entry name" value="DNA-BINDING TRANSCRIPTIONAL ACTIVATOR DEVR_DOSR"/>
    <property type="match status" value="1"/>
</dbReference>
<keyword evidence="2" id="KW-0238">DNA-binding</keyword>
<evidence type="ECO:0000313" key="7">
    <source>
        <dbReference type="Proteomes" id="UP000295706"/>
    </source>
</evidence>